<gene>
    <name evidence="1" type="ORF">J2Z19_004473</name>
</gene>
<sequence length="63" mass="6824">MGIGRHLVREACSKARQWGAETLIVVASPETQGFYAGCGFVVVGEANTRFGTAVTMRRHIAEE</sequence>
<dbReference type="EMBL" id="JAGGJR010000008">
    <property type="protein sequence ID" value="MBP1874740.1"/>
    <property type="molecule type" value="Genomic_DNA"/>
</dbReference>
<comment type="caution">
    <text evidence="1">The sequence shown here is derived from an EMBL/GenBank/DDBJ whole genome shotgun (WGS) entry which is preliminary data.</text>
</comment>
<evidence type="ECO:0000313" key="1">
    <source>
        <dbReference type="EMBL" id="MBP1874740.1"/>
    </source>
</evidence>
<dbReference type="Proteomes" id="UP000823773">
    <property type="component" value="Unassembled WGS sequence"/>
</dbReference>
<protein>
    <submittedName>
        <fullName evidence="1">N-acetyltransferase YhbS</fullName>
    </submittedName>
</protein>
<name>A0ACC5T0W4_ENSAD</name>
<accession>A0ACC5T0W4</accession>
<reference evidence="1" key="1">
    <citation type="submission" date="2021-03" db="EMBL/GenBank/DDBJ databases">
        <title>Genomic Encyclopedia of Type Strains, Phase IV (KMG-IV): sequencing the most valuable type-strain genomes for metagenomic binning, comparative biology and taxonomic classification.</title>
        <authorList>
            <person name="Goeker M."/>
        </authorList>
    </citation>
    <scope>NUCLEOTIDE SEQUENCE</scope>
    <source>
        <strain evidence="1">DSM 18131</strain>
    </source>
</reference>
<proteinExistence type="predicted"/>
<evidence type="ECO:0000313" key="2">
    <source>
        <dbReference type="Proteomes" id="UP000823773"/>
    </source>
</evidence>
<keyword evidence="2" id="KW-1185">Reference proteome</keyword>
<organism evidence="1 2">
    <name type="scientific">Ensifer adhaerens</name>
    <name type="common">Sinorhizobium morelense</name>
    <dbReference type="NCBI Taxonomy" id="106592"/>
    <lineage>
        <taxon>Bacteria</taxon>
        <taxon>Pseudomonadati</taxon>
        <taxon>Pseudomonadota</taxon>
        <taxon>Alphaproteobacteria</taxon>
        <taxon>Hyphomicrobiales</taxon>
        <taxon>Rhizobiaceae</taxon>
        <taxon>Sinorhizobium/Ensifer group</taxon>
        <taxon>Ensifer</taxon>
    </lineage>
</organism>